<dbReference type="EMBL" id="CP121196">
    <property type="protein sequence ID" value="XBH19339.1"/>
    <property type="molecule type" value="Genomic_DNA"/>
</dbReference>
<evidence type="ECO:0000256" key="2">
    <source>
        <dbReference type="SAM" id="SignalP"/>
    </source>
</evidence>
<gene>
    <name evidence="4" type="ORF">P8935_08480</name>
</gene>
<dbReference type="InterPro" id="IPR017802">
    <property type="entry name" value="VWFA-rel_acidobac-type"/>
</dbReference>
<feature type="chain" id="PRO_5043660946" evidence="2">
    <location>
        <begin position="33"/>
        <end position="400"/>
    </location>
</feature>
<dbReference type="Gene3D" id="3.40.50.410">
    <property type="entry name" value="von Willebrand factor, type A domain"/>
    <property type="match status" value="1"/>
</dbReference>
<evidence type="ECO:0000256" key="1">
    <source>
        <dbReference type="SAM" id="MobiDB-lite"/>
    </source>
</evidence>
<evidence type="ECO:0000259" key="3">
    <source>
        <dbReference type="Pfam" id="PF13519"/>
    </source>
</evidence>
<proteinExistence type="predicted"/>
<feature type="signal peptide" evidence="2">
    <location>
        <begin position="1"/>
        <end position="32"/>
    </location>
</feature>
<feature type="compositionally biased region" description="Gly residues" evidence="1">
    <location>
        <begin position="275"/>
        <end position="306"/>
    </location>
</feature>
<dbReference type="Pfam" id="PF13519">
    <property type="entry name" value="VWA_2"/>
    <property type="match status" value="1"/>
</dbReference>
<dbReference type="AlphaFoldDB" id="A0AAU7DN67"/>
<feature type="region of interest" description="Disordered" evidence="1">
    <location>
        <begin position="173"/>
        <end position="205"/>
    </location>
</feature>
<organism evidence="4">
    <name type="scientific">Telmatobacter sp. DSM 110680</name>
    <dbReference type="NCBI Taxonomy" id="3036704"/>
    <lineage>
        <taxon>Bacteria</taxon>
        <taxon>Pseudomonadati</taxon>
        <taxon>Acidobacteriota</taxon>
        <taxon>Terriglobia</taxon>
        <taxon>Terriglobales</taxon>
        <taxon>Acidobacteriaceae</taxon>
        <taxon>Telmatobacter</taxon>
    </lineage>
</organism>
<dbReference type="NCBIfam" id="TIGR03436">
    <property type="entry name" value="acidobact_VWFA"/>
    <property type="match status" value="1"/>
</dbReference>
<dbReference type="InterPro" id="IPR002035">
    <property type="entry name" value="VWF_A"/>
</dbReference>
<dbReference type="InterPro" id="IPR036465">
    <property type="entry name" value="vWFA_dom_sf"/>
</dbReference>
<dbReference type="SUPFAM" id="SSF53300">
    <property type="entry name" value="vWA-like"/>
    <property type="match status" value="1"/>
</dbReference>
<feature type="domain" description="VWFA" evidence="3">
    <location>
        <begin position="107"/>
        <end position="235"/>
    </location>
</feature>
<evidence type="ECO:0000313" key="4">
    <source>
        <dbReference type="EMBL" id="XBH19339.1"/>
    </source>
</evidence>
<protein>
    <submittedName>
        <fullName evidence="4">VWA domain-containing protein</fullName>
    </submittedName>
</protein>
<reference evidence="4" key="1">
    <citation type="submission" date="2023-03" db="EMBL/GenBank/DDBJ databases">
        <title>Edaphobacter sp.</title>
        <authorList>
            <person name="Huber K.J."/>
            <person name="Papendorf J."/>
            <person name="Pilke C."/>
            <person name="Bunk B."/>
            <person name="Sproeer C."/>
            <person name="Pester M."/>
        </authorList>
    </citation>
    <scope>NUCLEOTIDE SEQUENCE</scope>
    <source>
        <strain evidence="4">DSM 110680</strain>
    </source>
</reference>
<name>A0AAU7DN67_9BACT</name>
<keyword evidence="2" id="KW-0732">Signal</keyword>
<feature type="region of interest" description="Disordered" evidence="1">
    <location>
        <begin position="270"/>
        <end position="312"/>
    </location>
</feature>
<sequence length="400" mass="43264">MKRIVMRNQILLTANVAALALALALAPCAVRAQQASTAQPAAQADDKPVATLKVQAREVLLPVTVRDKKGGFVTSLDKSDFTLTEDGRPQVIKSFSHETNLPYKLGLLVDTSRSVSGALENERKAGGQFFDSMLPADPRAKDPDEAFLLHFDRQVELLQDFTTSRDKLHHELDDMSASHQTRDDSQGPETTGDDRERPARGGRGGTQLYDAIFLASDELMKHQDGRKALVVFSDGVDRGSKDTMNDAVDAADRANVVVYTIYFKGEQERDSNFGFPGGNRRSGGGYPGGGGGYPGGGGGYPGGGQRRGGEPKPVIDGKKIMAQIAERTGGHAYEAKKRDDLDAIYKLIAEELRSQYLLTYTPDKVDNEGGFHKVAVKATKGDLQVVTREGYYAPGGDDSK</sequence>
<dbReference type="RefSeq" id="WP_348264555.1">
    <property type="nucleotide sequence ID" value="NZ_CP121196.1"/>
</dbReference>
<accession>A0AAU7DN67</accession>
<dbReference type="CDD" id="cd00198">
    <property type="entry name" value="vWFA"/>
    <property type="match status" value="1"/>
</dbReference>